<sequence>MIARTSPKDGATNRSTAARLSQMRMSSSPRANIFNQPDYVIDLTGSETEDASYGSDRPSSPPRIECVACGDLRFASEGVKAPCPHFYCKDCLTAFFESTLNDTSNFPPSCCGIMIPPTSATSVLSADLIRRTEHKLIEHEDTSPAYCADPACAQYIFPNNRVFNTGICRVCRKGTCLLCKKNSHPNDCLPESTDNQVLELAGKKGWKQCPNCGNVVELVSGCNHITCICKFHFCYICGAPWRSCECDRWDPEMHFQAMLHQVGCLDPEEMLEILHEWEVEL</sequence>
<dbReference type="PROSITE" id="PS51873">
    <property type="entry name" value="TRIAD"/>
    <property type="match status" value="1"/>
</dbReference>
<dbReference type="GO" id="GO:0016567">
    <property type="term" value="P:protein ubiquitination"/>
    <property type="evidence" value="ECO:0007669"/>
    <property type="project" value="InterPro"/>
</dbReference>
<dbReference type="CDD" id="cd22584">
    <property type="entry name" value="Rcat_RBR_unk"/>
    <property type="match status" value="1"/>
</dbReference>
<keyword evidence="8" id="KW-0862">Zinc</keyword>
<name>A0A9W9K233_9EURO</name>
<dbReference type="InterPro" id="IPR044066">
    <property type="entry name" value="TRIAD_supradom"/>
</dbReference>
<reference evidence="11" key="2">
    <citation type="journal article" date="2023" name="IMA Fungus">
        <title>Comparative genomic study of the Penicillium genus elucidates a diverse pangenome and 15 lateral gene transfer events.</title>
        <authorList>
            <person name="Petersen C."/>
            <person name="Sorensen T."/>
            <person name="Nielsen M.R."/>
            <person name="Sondergaard T.E."/>
            <person name="Sorensen J.L."/>
            <person name="Fitzpatrick D.A."/>
            <person name="Frisvad J.C."/>
            <person name="Nielsen K.L."/>
        </authorList>
    </citation>
    <scope>NUCLEOTIDE SEQUENCE</scope>
    <source>
        <strain evidence="11">IBT 30761</strain>
    </source>
</reference>
<organism evidence="11 12">
    <name type="scientific">Penicillium argentinense</name>
    <dbReference type="NCBI Taxonomy" id="1131581"/>
    <lineage>
        <taxon>Eukaryota</taxon>
        <taxon>Fungi</taxon>
        <taxon>Dikarya</taxon>
        <taxon>Ascomycota</taxon>
        <taxon>Pezizomycotina</taxon>
        <taxon>Eurotiomycetes</taxon>
        <taxon>Eurotiomycetidae</taxon>
        <taxon>Eurotiales</taxon>
        <taxon>Aspergillaceae</taxon>
        <taxon>Penicillium</taxon>
    </lineage>
</organism>
<dbReference type="RefSeq" id="XP_056471803.1">
    <property type="nucleotide sequence ID" value="XM_056620997.1"/>
</dbReference>
<keyword evidence="4" id="KW-0479">Metal-binding</keyword>
<dbReference type="EMBL" id="JAPQKI010000009">
    <property type="protein sequence ID" value="KAJ5089821.1"/>
    <property type="molecule type" value="Genomic_DNA"/>
</dbReference>
<dbReference type="InterPro" id="IPR017907">
    <property type="entry name" value="Znf_RING_CS"/>
</dbReference>
<gene>
    <name evidence="11" type="ORF">N7532_008505</name>
</gene>
<evidence type="ECO:0000256" key="7">
    <source>
        <dbReference type="ARBA" id="ARBA00022786"/>
    </source>
</evidence>
<dbReference type="Gene3D" id="1.20.120.1750">
    <property type="match status" value="1"/>
</dbReference>
<feature type="compositionally biased region" description="Polar residues" evidence="9">
    <location>
        <begin position="12"/>
        <end position="27"/>
    </location>
</feature>
<evidence type="ECO:0000256" key="9">
    <source>
        <dbReference type="SAM" id="MobiDB-lite"/>
    </source>
</evidence>
<accession>A0A9W9K233</accession>
<comment type="catalytic activity">
    <reaction evidence="1">
        <text>[E2 ubiquitin-conjugating enzyme]-S-ubiquitinyl-L-cysteine + [acceptor protein]-L-lysine = [E2 ubiquitin-conjugating enzyme]-L-cysteine + [acceptor protein]-N(6)-ubiquitinyl-L-lysine.</text>
        <dbReference type="EC" id="2.3.2.31"/>
    </reaction>
</comment>
<dbReference type="EC" id="2.3.2.31" evidence="2"/>
<protein>
    <recommendedName>
        <fullName evidence="2">RBR-type E3 ubiquitin transferase</fullName>
        <ecNumber evidence="2">2.3.2.31</ecNumber>
    </recommendedName>
</protein>
<evidence type="ECO:0000313" key="12">
    <source>
        <dbReference type="Proteomes" id="UP001149074"/>
    </source>
</evidence>
<evidence type="ECO:0000256" key="8">
    <source>
        <dbReference type="ARBA" id="ARBA00022833"/>
    </source>
</evidence>
<dbReference type="Pfam" id="PF01485">
    <property type="entry name" value="IBR"/>
    <property type="match status" value="2"/>
</dbReference>
<keyword evidence="5" id="KW-0677">Repeat</keyword>
<comment type="caution">
    <text evidence="11">The sequence shown here is derived from an EMBL/GenBank/DDBJ whole genome shotgun (WGS) entry which is preliminary data.</text>
</comment>
<dbReference type="GeneID" id="81359976"/>
<dbReference type="SUPFAM" id="SSF57850">
    <property type="entry name" value="RING/U-box"/>
    <property type="match status" value="2"/>
</dbReference>
<evidence type="ECO:0000313" key="11">
    <source>
        <dbReference type="EMBL" id="KAJ5089821.1"/>
    </source>
</evidence>
<evidence type="ECO:0000259" key="10">
    <source>
        <dbReference type="PROSITE" id="PS51873"/>
    </source>
</evidence>
<dbReference type="Gene3D" id="3.30.40.10">
    <property type="entry name" value="Zinc/RING finger domain, C3HC4 (zinc finger)"/>
    <property type="match status" value="1"/>
</dbReference>
<evidence type="ECO:0000256" key="5">
    <source>
        <dbReference type="ARBA" id="ARBA00022737"/>
    </source>
</evidence>
<evidence type="ECO:0000256" key="1">
    <source>
        <dbReference type="ARBA" id="ARBA00001798"/>
    </source>
</evidence>
<keyword evidence="6" id="KW-0863">Zinc-finger</keyword>
<dbReference type="GO" id="GO:0008270">
    <property type="term" value="F:zinc ion binding"/>
    <property type="evidence" value="ECO:0007669"/>
    <property type="project" value="UniProtKB-KW"/>
</dbReference>
<dbReference type="PANTHER" id="PTHR11685">
    <property type="entry name" value="RBR FAMILY RING FINGER AND IBR DOMAIN-CONTAINING"/>
    <property type="match status" value="1"/>
</dbReference>
<keyword evidence="12" id="KW-1185">Reference proteome</keyword>
<keyword evidence="7" id="KW-0833">Ubl conjugation pathway</keyword>
<feature type="region of interest" description="Disordered" evidence="9">
    <location>
        <begin position="1"/>
        <end position="27"/>
    </location>
</feature>
<evidence type="ECO:0000256" key="2">
    <source>
        <dbReference type="ARBA" id="ARBA00012251"/>
    </source>
</evidence>
<reference evidence="11" key="1">
    <citation type="submission" date="2022-11" db="EMBL/GenBank/DDBJ databases">
        <authorList>
            <person name="Petersen C."/>
        </authorList>
    </citation>
    <scope>NUCLEOTIDE SEQUENCE</scope>
    <source>
        <strain evidence="11">IBT 30761</strain>
    </source>
</reference>
<dbReference type="GO" id="GO:0061630">
    <property type="term" value="F:ubiquitin protein ligase activity"/>
    <property type="evidence" value="ECO:0007669"/>
    <property type="project" value="UniProtKB-EC"/>
</dbReference>
<proteinExistence type="predicted"/>
<feature type="domain" description="RING-type" evidence="10">
    <location>
        <begin position="62"/>
        <end position="250"/>
    </location>
</feature>
<dbReference type="InterPro" id="IPR002867">
    <property type="entry name" value="IBR_dom"/>
</dbReference>
<dbReference type="AlphaFoldDB" id="A0A9W9K233"/>
<dbReference type="PROSITE" id="PS00518">
    <property type="entry name" value="ZF_RING_1"/>
    <property type="match status" value="1"/>
</dbReference>
<keyword evidence="3" id="KW-0808">Transferase</keyword>
<dbReference type="Proteomes" id="UP001149074">
    <property type="component" value="Unassembled WGS sequence"/>
</dbReference>
<evidence type="ECO:0000256" key="4">
    <source>
        <dbReference type="ARBA" id="ARBA00022723"/>
    </source>
</evidence>
<dbReference type="InterPro" id="IPR013083">
    <property type="entry name" value="Znf_RING/FYVE/PHD"/>
</dbReference>
<dbReference type="InterPro" id="IPR031127">
    <property type="entry name" value="E3_UB_ligase_RBR"/>
</dbReference>
<evidence type="ECO:0000256" key="6">
    <source>
        <dbReference type="ARBA" id="ARBA00022771"/>
    </source>
</evidence>
<evidence type="ECO:0000256" key="3">
    <source>
        <dbReference type="ARBA" id="ARBA00022679"/>
    </source>
</evidence>
<dbReference type="OrthoDB" id="10009520at2759"/>